<evidence type="ECO:0000313" key="2">
    <source>
        <dbReference type="EMBL" id="TSC96508.1"/>
    </source>
</evidence>
<dbReference type="EMBL" id="VMGL01000036">
    <property type="protein sequence ID" value="TSC96508.1"/>
    <property type="molecule type" value="Genomic_DNA"/>
</dbReference>
<feature type="domain" description="PIN" evidence="1">
    <location>
        <begin position="3"/>
        <end position="69"/>
    </location>
</feature>
<dbReference type="AlphaFoldDB" id="A0A554LUG1"/>
<name>A0A554LUG1_9BACT</name>
<evidence type="ECO:0000259" key="1">
    <source>
        <dbReference type="Pfam" id="PF01850"/>
    </source>
</evidence>
<gene>
    <name evidence="2" type="ORF">CEN88_327</name>
</gene>
<organism evidence="2 3">
    <name type="scientific">Candidatus Berkelbacteria bacterium Licking1014_2</name>
    <dbReference type="NCBI Taxonomy" id="2017146"/>
    <lineage>
        <taxon>Bacteria</taxon>
        <taxon>Candidatus Berkelbacteria</taxon>
    </lineage>
</organism>
<accession>A0A554LUG1</accession>
<protein>
    <submittedName>
        <fullName evidence="2">PilT protein</fullName>
    </submittedName>
</protein>
<dbReference type="Gene3D" id="3.40.50.1010">
    <property type="entry name" value="5'-nuclease"/>
    <property type="match status" value="1"/>
</dbReference>
<comment type="caution">
    <text evidence="2">The sequence shown here is derived from an EMBL/GenBank/DDBJ whole genome shotgun (WGS) entry which is preliminary data.</text>
</comment>
<dbReference type="InterPro" id="IPR029060">
    <property type="entry name" value="PIN-like_dom_sf"/>
</dbReference>
<evidence type="ECO:0000313" key="3">
    <source>
        <dbReference type="Proteomes" id="UP000318711"/>
    </source>
</evidence>
<dbReference type="InterPro" id="IPR002716">
    <property type="entry name" value="PIN_dom"/>
</dbReference>
<reference evidence="2 3" key="1">
    <citation type="submission" date="2017-07" db="EMBL/GenBank/DDBJ databases">
        <title>Mechanisms for carbon and nitrogen cycling indicate functional differentiation within the Candidate Phyla Radiation.</title>
        <authorList>
            <person name="Danczak R.E."/>
            <person name="Johnston M.D."/>
            <person name="Kenah C."/>
            <person name="Slattery M."/>
            <person name="Wrighton K.C."/>
            <person name="Wilkins M.J."/>
        </authorList>
    </citation>
    <scope>NUCLEOTIDE SEQUENCE [LARGE SCALE GENOMIC DNA]</scope>
    <source>
        <strain evidence="2">Licking1014_2</strain>
    </source>
</reference>
<dbReference type="Pfam" id="PF01850">
    <property type="entry name" value="PIN"/>
    <property type="match status" value="1"/>
</dbReference>
<sequence length="113" mass="13316">MTFVDTNYFLRFLLADIDRQHQEAKKLFLDGAAGRIKLASSTIVFFEIYWVLSSYYHKKKEEIVPALQDILRLAFRNNLNLEDCYNLCFAKNWQVKDFRTFDAALAKKAKNII</sequence>
<dbReference type="Proteomes" id="UP000318711">
    <property type="component" value="Unassembled WGS sequence"/>
</dbReference>
<proteinExistence type="predicted"/>
<dbReference type="SUPFAM" id="SSF88723">
    <property type="entry name" value="PIN domain-like"/>
    <property type="match status" value="1"/>
</dbReference>